<dbReference type="EMBL" id="CCSD01000100">
    <property type="protein sequence ID" value="CDZ91566.1"/>
    <property type="molecule type" value="Genomic_DNA"/>
</dbReference>
<dbReference type="GeneID" id="66837908"/>
<sequence>MNETNAHDWRPRESVASDPPTEPAGTGGRIRHRWMMLVCCVPMLIIAGVLVVTGNVSVGGLVFAVVCVAMMAMMMASAGSHRH</sequence>
<gene>
    <name evidence="1" type="ORF">RHRU231_850026</name>
</gene>
<dbReference type="AlphaFoldDB" id="A0A098BV14"/>
<dbReference type="RefSeq" id="WP_010593678.1">
    <property type="nucleotide sequence ID" value="NZ_CP023714.1"/>
</dbReference>
<dbReference type="Proteomes" id="UP000042997">
    <property type="component" value="Unassembled WGS sequence"/>
</dbReference>
<accession>A0A098BV14</accession>
<organism evidence="1 2">
    <name type="scientific">Rhodococcus ruber</name>
    <dbReference type="NCBI Taxonomy" id="1830"/>
    <lineage>
        <taxon>Bacteria</taxon>
        <taxon>Bacillati</taxon>
        <taxon>Actinomycetota</taxon>
        <taxon>Actinomycetes</taxon>
        <taxon>Mycobacteriales</taxon>
        <taxon>Nocardiaceae</taxon>
        <taxon>Rhodococcus</taxon>
    </lineage>
</organism>
<proteinExistence type="predicted"/>
<evidence type="ECO:0000313" key="1">
    <source>
        <dbReference type="EMBL" id="CDZ91566.1"/>
    </source>
</evidence>
<dbReference type="OrthoDB" id="4470844at2"/>
<protein>
    <submittedName>
        <fullName evidence="1">Uncharacterized protein</fullName>
    </submittedName>
</protein>
<evidence type="ECO:0000313" key="2">
    <source>
        <dbReference type="Proteomes" id="UP000042997"/>
    </source>
</evidence>
<name>A0A098BV14_9NOCA</name>
<reference evidence="1 2" key="1">
    <citation type="journal article" date="2014" name="Genome Announc.">
        <title>Draft Genome Sequence of Propane- and Butane-Oxidizing Actinobacterium Rhodococcus ruber IEGM 231.</title>
        <authorList>
            <person name="Ivshina I.B."/>
            <person name="Kuyukina M.S."/>
            <person name="Krivoruchko A.V."/>
            <person name="Barbe V."/>
            <person name="Fischer C."/>
        </authorList>
    </citation>
    <scope>NUCLEOTIDE SEQUENCE [LARGE SCALE GENOMIC DNA]</scope>
</reference>